<dbReference type="GO" id="GO:0042026">
    <property type="term" value="P:protein refolding"/>
    <property type="evidence" value="ECO:0000318"/>
    <property type="project" value="GO_Central"/>
</dbReference>
<dbReference type="GO" id="GO:0005737">
    <property type="term" value="C:cytoplasm"/>
    <property type="evidence" value="ECO:0000318"/>
    <property type="project" value="GO_Central"/>
</dbReference>
<keyword evidence="4" id="KW-1185">Reference proteome</keyword>
<dbReference type="STRING" id="105231.A0A1Y1I8V3"/>
<sequence length="265" mass="29346">MNVGSSRKKLGRTVLCQAGNSGVSADDYYGLLGVSTRVDKAELKRAYRKLALVFHPDVNKDDGAQENFVALSNAYEVLVDDKQRKLYDQYGVEGLKRQPNKSSGSAWEVWDEFKPMKKKKSRKQTARDVAAGASTSGGDGDTGDDGPTFAQNGDVVEFPLSTAARERMNDGREKGVGFIVGRNIDRGDKHKLSPENLTLCEVEVLWQEDGDDRWTVDPMESSAFADLLELRVLRSEFDRLSDSWKILDELSPGCGSPQYAEEVIL</sequence>
<dbReference type="GO" id="GO:0051082">
    <property type="term" value="F:unfolded protein binding"/>
    <property type="evidence" value="ECO:0000318"/>
    <property type="project" value="GO_Central"/>
</dbReference>
<accession>A0A1Y1I8V3</accession>
<feature type="region of interest" description="Disordered" evidence="1">
    <location>
        <begin position="118"/>
        <end position="153"/>
    </location>
</feature>
<organism evidence="3 4">
    <name type="scientific">Klebsormidium nitens</name>
    <name type="common">Green alga</name>
    <name type="synonym">Ulothrix nitens</name>
    <dbReference type="NCBI Taxonomy" id="105231"/>
    <lineage>
        <taxon>Eukaryota</taxon>
        <taxon>Viridiplantae</taxon>
        <taxon>Streptophyta</taxon>
        <taxon>Klebsormidiophyceae</taxon>
        <taxon>Klebsormidiales</taxon>
        <taxon>Klebsormidiaceae</taxon>
        <taxon>Klebsormidium</taxon>
    </lineage>
</organism>
<dbReference type="Proteomes" id="UP000054558">
    <property type="component" value="Unassembled WGS sequence"/>
</dbReference>
<dbReference type="PANTHER" id="PTHR43096:SF67">
    <property type="entry name" value="DNAJ HEAT SHOCK FAMILY PROTEIN"/>
    <property type="match status" value="1"/>
</dbReference>
<dbReference type="InterPro" id="IPR036869">
    <property type="entry name" value="J_dom_sf"/>
</dbReference>
<evidence type="ECO:0000259" key="2">
    <source>
        <dbReference type="PROSITE" id="PS50076"/>
    </source>
</evidence>
<dbReference type="SMART" id="SM00271">
    <property type="entry name" value="DnaJ"/>
    <property type="match status" value="1"/>
</dbReference>
<dbReference type="Pfam" id="PF00226">
    <property type="entry name" value="DnaJ"/>
    <property type="match status" value="1"/>
</dbReference>
<dbReference type="CDD" id="cd06257">
    <property type="entry name" value="DnaJ"/>
    <property type="match status" value="1"/>
</dbReference>
<dbReference type="PROSITE" id="PS00636">
    <property type="entry name" value="DNAJ_1"/>
    <property type="match status" value="1"/>
</dbReference>
<dbReference type="OrthoDB" id="10250354at2759"/>
<dbReference type="AlphaFoldDB" id="A0A1Y1I8V3"/>
<dbReference type="EMBL" id="DF237206">
    <property type="protein sequence ID" value="GAQ85839.1"/>
    <property type="molecule type" value="Genomic_DNA"/>
</dbReference>
<keyword evidence="3" id="KW-0346">Stress response</keyword>
<evidence type="ECO:0000313" key="3">
    <source>
        <dbReference type="EMBL" id="GAQ85839.1"/>
    </source>
</evidence>
<dbReference type="PROSITE" id="PS50076">
    <property type="entry name" value="DNAJ_2"/>
    <property type="match status" value="1"/>
</dbReference>
<evidence type="ECO:0000313" key="4">
    <source>
        <dbReference type="Proteomes" id="UP000054558"/>
    </source>
</evidence>
<dbReference type="Gene3D" id="1.10.287.110">
    <property type="entry name" value="DnaJ domain"/>
    <property type="match status" value="1"/>
</dbReference>
<dbReference type="PRINTS" id="PR00625">
    <property type="entry name" value="JDOMAIN"/>
</dbReference>
<evidence type="ECO:0000256" key="1">
    <source>
        <dbReference type="SAM" id="MobiDB-lite"/>
    </source>
</evidence>
<feature type="domain" description="J" evidence="2">
    <location>
        <begin position="27"/>
        <end position="91"/>
    </location>
</feature>
<dbReference type="SUPFAM" id="SSF46565">
    <property type="entry name" value="Chaperone J-domain"/>
    <property type="match status" value="1"/>
</dbReference>
<dbReference type="OMA" id="RADPMEG"/>
<dbReference type="PANTHER" id="PTHR43096">
    <property type="entry name" value="DNAJ HOMOLOG 1, MITOCHONDRIAL-RELATED"/>
    <property type="match status" value="1"/>
</dbReference>
<reference evidence="3 4" key="1">
    <citation type="journal article" date="2014" name="Nat. Commun.">
        <title>Klebsormidium flaccidum genome reveals primary factors for plant terrestrial adaptation.</title>
        <authorList>
            <person name="Hori K."/>
            <person name="Maruyama F."/>
            <person name="Fujisawa T."/>
            <person name="Togashi T."/>
            <person name="Yamamoto N."/>
            <person name="Seo M."/>
            <person name="Sato S."/>
            <person name="Yamada T."/>
            <person name="Mori H."/>
            <person name="Tajima N."/>
            <person name="Moriyama T."/>
            <person name="Ikeuchi M."/>
            <person name="Watanabe M."/>
            <person name="Wada H."/>
            <person name="Kobayashi K."/>
            <person name="Saito M."/>
            <person name="Masuda T."/>
            <person name="Sasaki-Sekimoto Y."/>
            <person name="Mashiguchi K."/>
            <person name="Awai K."/>
            <person name="Shimojima M."/>
            <person name="Masuda S."/>
            <person name="Iwai M."/>
            <person name="Nobusawa T."/>
            <person name="Narise T."/>
            <person name="Kondo S."/>
            <person name="Saito H."/>
            <person name="Sato R."/>
            <person name="Murakawa M."/>
            <person name="Ihara Y."/>
            <person name="Oshima-Yamada Y."/>
            <person name="Ohtaka K."/>
            <person name="Satoh M."/>
            <person name="Sonobe K."/>
            <person name="Ishii M."/>
            <person name="Ohtani R."/>
            <person name="Kanamori-Sato M."/>
            <person name="Honoki R."/>
            <person name="Miyazaki D."/>
            <person name="Mochizuki H."/>
            <person name="Umetsu J."/>
            <person name="Higashi K."/>
            <person name="Shibata D."/>
            <person name="Kamiya Y."/>
            <person name="Sato N."/>
            <person name="Nakamura Y."/>
            <person name="Tabata S."/>
            <person name="Ida S."/>
            <person name="Kurokawa K."/>
            <person name="Ohta H."/>
        </authorList>
    </citation>
    <scope>NUCLEOTIDE SEQUENCE [LARGE SCALE GENOMIC DNA]</scope>
    <source>
        <strain evidence="3 4">NIES-2285</strain>
    </source>
</reference>
<protein>
    <submittedName>
        <fullName evidence="3">DnaJ heat shock family protein</fullName>
    </submittedName>
</protein>
<name>A0A1Y1I8V3_KLENI</name>
<dbReference type="InterPro" id="IPR018253">
    <property type="entry name" value="DnaJ_domain_CS"/>
</dbReference>
<dbReference type="InterPro" id="IPR001623">
    <property type="entry name" value="DnaJ_domain"/>
</dbReference>
<gene>
    <name evidence="3" type="ORF">KFL_002570070</name>
</gene>
<proteinExistence type="predicted"/>